<dbReference type="GO" id="GO:0005739">
    <property type="term" value="C:mitochondrion"/>
    <property type="evidence" value="ECO:0007669"/>
    <property type="project" value="TreeGrafter"/>
</dbReference>
<dbReference type="PANTHER" id="PTHR21445:SF0">
    <property type="entry name" value="APURINIC-APYRIMIDINIC ENDONUCLEASE"/>
    <property type="match status" value="1"/>
</dbReference>
<dbReference type="InterPro" id="IPR036237">
    <property type="entry name" value="Xyl_isomerase-like_sf"/>
</dbReference>
<protein>
    <submittedName>
        <fullName evidence="2">Xylose isomerase-like protein</fullName>
    </submittedName>
</protein>
<evidence type="ECO:0000313" key="2">
    <source>
        <dbReference type="EMBL" id="KAK1926256.1"/>
    </source>
</evidence>
<dbReference type="PANTHER" id="PTHR21445">
    <property type="entry name" value="ENDONUCLEASE IV ENDODEOXYRIBONUCLEASE IV"/>
    <property type="match status" value="1"/>
</dbReference>
<feature type="domain" description="Xylose isomerase-like TIM barrel" evidence="1">
    <location>
        <begin position="86"/>
        <end position="299"/>
    </location>
</feature>
<dbReference type="GO" id="GO:0003906">
    <property type="term" value="F:DNA-(apurinic or apyrimidinic site) endonuclease activity"/>
    <property type="evidence" value="ECO:0007669"/>
    <property type="project" value="TreeGrafter"/>
</dbReference>
<dbReference type="SMART" id="SM00518">
    <property type="entry name" value="AP2Ec"/>
    <property type="match status" value="1"/>
</dbReference>
<dbReference type="InterPro" id="IPR001719">
    <property type="entry name" value="AP_endonuc_2"/>
</dbReference>
<sequence length="474" mass="53150">MINQSLFHSPLRKALHFPKEEREGLDTIPPLGLPVSAAGGLPECIDAVKTALASCKGMSCASIMFNCPKRFTKPSRRKDNRSTTSEAVFRMRLEQLGPKLNMVAHAAYTGNLASHKKHVREASLRNLQGEMEQAYRLGIPVLIFHLGSNSVDSAESVREICAASLRKVLNRVPDVTLAIETMTARCKGETSCSLKALATLLHLVNMPGRLKICVDLCHILQQYDIVHRSGRRAFFDAIGQLGFDNVAAMHLSDSFTPHGSDQDRHANLLCGVIPIDAFREILRHPGFKHTPVILETPAYFPNLRIHHGSLATRARLLELARRQEELDFLSRAVLYNDEEWPRYCEGLKNEWRQRKRDLERVIRCVICERIAGVAAADFAAYRKVVRSNIQSAGAYRRMVGRGSDEMGMPFDKANGRGGVMRSLRPAVKKEEDKPRVGSWPGLFRSRRRNVAKMESVELSPARQRKVLSSSLKRA</sequence>
<keyword evidence="3" id="KW-1185">Reference proteome</keyword>
<dbReference type="SUPFAM" id="SSF51658">
    <property type="entry name" value="Xylose isomerase-like"/>
    <property type="match status" value="1"/>
</dbReference>
<gene>
    <name evidence="2" type="ORF">DB88DRAFT_481248</name>
</gene>
<dbReference type="GO" id="GO:0008270">
    <property type="term" value="F:zinc ion binding"/>
    <property type="evidence" value="ECO:0007669"/>
    <property type="project" value="InterPro"/>
</dbReference>
<accession>A0AAD9L7K4</accession>
<evidence type="ECO:0000259" key="1">
    <source>
        <dbReference type="Pfam" id="PF01261"/>
    </source>
</evidence>
<evidence type="ECO:0000313" key="3">
    <source>
        <dbReference type="Proteomes" id="UP001182556"/>
    </source>
</evidence>
<name>A0AAD9L7K4_PAPLA</name>
<organism evidence="2 3">
    <name type="scientific">Papiliotrema laurentii</name>
    <name type="common">Cryptococcus laurentii</name>
    <dbReference type="NCBI Taxonomy" id="5418"/>
    <lineage>
        <taxon>Eukaryota</taxon>
        <taxon>Fungi</taxon>
        <taxon>Dikarya</taxon>
        <taxon>Basidiomycota</taxon>
        <taxon>Agaricomycotina</taxon>
        <taxon>Tremellomycetes</taxon>
        <taxon>Tremellales</taxon>
        <taxon>Rhynchogastremaceae</taxon>
        <taxon>Papiliotrema</taxon>
    </lineage>
</organism>
<dbReference type="GO" id="GO:0003677">
    <property type="term" value="F:DNA binding"/>
    <property type="evidence" value="ECO:0007669"/>
    <property type="project" value="InterPro"/>
</dbReference>
<dbReference type="GO" id="GO:0005634">
    <property type="term" value="C:nucleus"/>
    <property type="evidence" value="ECO:0007669"/>
    <property type="project" value="TreeGrafter"/>
</dbReference>
<dbReference type="EMBL" id="JAODAN010000002">
    <property type="protein sequence ID" value="KAK1926256.1"/>
    <property type="molecule type" value="Genomic_DNA"/>
</dbReference>
<dbReference type="Pfam" id="PF01261">
    <property type="entry name" value="AP_endonuc_2"/>
    <property type="match status" value="1"/>
</dbReference>
<comment type="caution">
    <text evidence="2">The sequence shown here is derived from an EMBL/GenBank/DDBJ whole genome shotgun (WGS) entry which is preliminary data.</text>
</comment>
<dbReference type="PROSITE" id="PS51432">
    <property type="entry name" value="AP_NUCLEASE_F2_4"/>
    <property type="match status" value="1"/>
</dbReference>
<dbReference type="GO" id="GO:0008081">
    <property type="term" value="F:phosphoric diester hydrolase activity"/>
    <property type="evidence" value="ECO:0007669"/>
    <property type="project" value="TreeGrafter"/>
</dbReference>
<dbReference type="Proteomes" id="UP001182556">
    <property type="component" value="Unassembled WGS sequence"/>
</dbReference>
<dbReference type="InterPro" id="IPR013022">
    <property type="entry name" value="Xyl_isomerase-like_TIM-brl"/>
</dbReference>
<keyword evidence="2" id="KW-0413">Isomerase</keyword>
<dbReference type="GO" id="GO:0016853">
    <property type="term" value="F:isomerase activity"/>
    <property type="evidence" value="ECO:0007669"/>
    <property type="project" value="UniProtKB-KW"/>
</dbReference>
<dbReference type="Gene3D" id="3.20.20.150">
    <property type="entry name" value="Divalent-metal-dependent TIM barrel enzymes"/>
    <property type="match status" value="1"/>
</dbReference>
<reference evidence="2" key="1">
    <citation type="submission" date="2023-02" db="EMBL/GenBank/DDBJ databases">
        <title>Identification and recombinant expression of a fungal hydrolase from Papiliotrema laurentii that hydrolyzes apple cutin and clears colloidal polyester polyurethane.</title>
        <authorList>
            <consortium name="DOE Joint Genome Institute"/>
            <person name="Roman V.A."/>
            <person name="Bojanowski C."/>
            <person name="Crable B.R."/>
            <person name="Wagner D.N."/>
            <person name="Hung C.S."/>
            <person name="Nadeau L.J."/>
            <person name="Schratz L."/>
            <person name="Haridas S."/>
            <person name="Pangilinan J."/>
            <person name="Lipzen A."/>
            <person name="Na H."/>
            <person name="Yan M."/>
            <person name="Ng V."/>
            <person name="Grigoriev I.V."/>
            <person name="Spatafora J.W."/>
            <person name="Barlow D."/>
            <person name="Biffinger J."/>
            <person name="Kelley-Loughnane N."/>
            <person name="Varaljay V.A."/>
            <person name="Crookes-Goodson W.J."/>
        </authorList>
    </citation>
    <scope>NUCLEOTIDE SEQUENCE</scope>
    <source>
        <strain evidence="2">5307AH</strain>
    </source>
</reference>
<dbReference type="GO" id="GO:0006284">
    <property type="term" value="P:base-excision repair"/>
    <property type="evidence" value="ECO:0007669"/>
    <property type="project" value="TreeGrafter"/>
</dbReference>
<proteinExistence type="predicted"/>
<dbReference type="NCBIfam" id="TIGR00587">
    <property type="entry name" value="nfo"/>
    <property type="match status" value="1"/>
</dbReference>
<dbReference type="AlphaFoldDB" id="A0AAD9L7K4"/>